<dbReference type="SMART" id="SM00636">
    <property type="entry name" value="Glyco_18"/>
    <property type="match status" value="1"/>
</dbReference>
<evidence type="ECO:0000259" key="15">
    <source>
        <dbReference type="PROSITE" id="PS51910"/>
    </source>
</evidence>
<evidence type="ECO:0000256" key="7">
    <source>
        <dbReference type="ARBA" id="ARBA00023026"/>
    </source>
</evidence>
<evidence type="ECO:0000256" key="12">
    <source>
        <dbReference type="RuleBase" id="RU000489"/>
    </source>
</evidence>
<evidence type="ECO:0000259" key="14">
    <source>
        <dbReference type="PROSITE" id="PS50941"/>
    </source>
</evidence>
<dbReference type="GO" id="GO:0000272">
    <property type="term" value="P:polysaccharide catabolic process"/>
    <property type="evidence" value="ECO:0007669"/>
    <property type="project" value="UniProtKB-KW"/>
</dbReference>
<evidence type="ECO:0000256" key="9">
    <source>
        <dbReference type="ARBA" id="ARBA00023295"/>
    </source>
</evidence>
<dbReference type="SUPFAM" id="SSF54556">
    <property type="entry name" value="Chitinase insertion domain"/>
    <property type="match status" value="1"/>
</dbReference>
<dbReference type="VEuPathDB" id="FungiDB:P174DRAFT_410649"/>
<dbReference type="Gene3D" id="3.30.60.10">
    <property type="entry name" value="Endochitinase-like"/>
    <property type="match status" value="2"/>
</dbReference>
<keyword evidence="7" id="KW-0843">Virulence</keyword>
<evidence type="ECO:0000256" key="6">
    <source>
        <dbReference type="ARBA" id="ARBA00023024"/>
    </source>
</evidence>
<dbReference type="Proteomes" id="UP000234474">
    <property type="component" value="Unassembled WGS sequence"/>
</dbReference>
<name>A0A2I1C2L5_ASPN1</name>
<comment type="caution">
    <text evidence="11">Lacks conserved residue(s) required for the propagation of feature annotation.</text>
</comment>
<dbReference type="PROSITE" id="PS01095">
    <property type="entry name" value="GH18_1"/>
    <property type="match status" value="1"/>
</dbReference>
<keyword evidence="9 12" id="KW-0326">Glycosidase</keyword>
<comment type="catalytic activity">
    <reaction evidence="1">
        <text>Random endo-hydrolysis of N-acetyl-beta-D-glucosaminide (1-&gt;4)-beta-linkages in chitin and chitodextrins.</text>
        <dbReference type="EC" id="3.2.1.14"/>
    </reaction>
</comment>
<dbReference type="InterPro" id="IPR018371">
    <property type="entry name" value="Chitin-binding_1_CS"/>
</dbReference>
<feature type="signal peptide" evidence="13">
    <location>
        <begin position="1"/>
        <end position="26"/>
    </location>
</feature>
<evidence type="ECO:0000256" key="11">
    <source>
        <dbReference type="PROSITE-ProRule" id="PRU00261"/>
    </source>
</evidence>
<dbReference type="SUPFAM" id="SSF51445">
    <property type="entry name" value="(Trans)glycosidases"/>
    <property type="match status" value="1"/>
</dbReference>
<dbReference type="InterPro" id="IPR029070">
    <property type="entry name" value="Chitinase_insertion_sf"/>
</dbReference>
<dbReference type="CDD" id="cd06922">
    <property type="entry name" value="ChtBD1_GH18_1"/>
    <property type="match status" value="1"/>
</dbReference>
<dbReference type="Pfam" id="PF00704">
    <property type="entry name" value="Glyco_hydro_18"/>
    <property type="match status" value="1"/>
</dbReference>
<dbReference type="GO" id="GO:0006032">
    <property type="term" value="P:chitin catabolic process"/>
    <property type="evidence" value="ECO:0007669"/>
    <property type="project" value="UniProtKB-KW"/>
</dbReference>
<evidence type="ECO:0000256" key="10">
    <source>
        <dbReference type="ARBA" id="ARBA00023326"/>
    </source>
</evidence>
<dbReference type="SUPFAM" id="SSF57016">
    <property type="entry name" value="Plant lectins/antimicrobial peptides"/>
    <property type="match status" value="1"/>
</dbReference>
<dbReference type="SMART" id="SM00270">
    <property type="entry name" value="ChtBD1"/>
    <property type="match status" value="3"/>
</dbReference>
<dbReference type="Gene3D" id="3.20.20.80">
    <property type="entry name" value="Glycosidases"/>
    <property type="match status" value="1"/>
</dbReference>
<dbReference type="GeneID" id="36531571"/>
<keyword evidence="5 12" id="KW-0378">Hydrolase</keyword>
<accession>A0A2I1C2L5</accession>
<dbReference type="PROSITE" id="PS51910">
    <property type="entry name" value="GH18_2"/>
    <property type="match status" value="1"/>
</dbReference>
<dbReference type="OrthoDB" id="73875at2759"/>
<evidence type="ECO:0000256" key="8">
    <source>
        <dbReference type="ARBA" id="ARBA00023277"/>
    </source>
</evidence>
<comment type="similarity">
    <text evidence="2">Belongs to the glycosyl hydrolase 18 family. Chitinase class V subfamily.</text>
</comment>
<sequence length="1277" mass="143404">MASRWFLGRLTLILAVFLFSVVPVLAQNCSKDNPCATGCCSTSGWCGTSEEHCGAGNCVDTCDYKLECDANNPCKTGCCSKAGFCGLGPDYCGKDACVSGCDAKSECDPGFGAEWAQSSKCPLNVCCSKFGFCGTTSEFCGSKKVKKPSCSLDDSTLDRVVGYYEGWGSRRPCNAFWPERIPTGVYTHINFAFAAINPETFEVGPAQSDDIDLLQRVTNLKRIDPDLKVMIALGGWTFNDPGATRTTFSDIAGSEDNQRKFFKSLTSFLSTYDLDGVDLDWEYPVADDRGGKKEDFKNFPTFMANLKNALQSAGGRSEVSITLPASYWYLQHFDIAKLQRHVDFFNIMSYDLHGTWDQGNKWTGEYLNAHTNLTEIDRALELLWRNDIDSSKVVMGLAFYSRTYTVEDPGCVTPGCLYASGGRKGDCSGEIGILLNSEIDQIKDKRGLVPTLNEDAAVQLLSWDDQWLSYDDEVTLKIKLDYARKSCLGGVMVWAISHDTADAKYSHVLGKNSHRTFTTKPAIFAVVDTSTETLYETKEESHLQCKWSNCGEYCPSGWKMMIRDDPDRHNNNEILLDKTTCTKPHGRRFCCPPSETFPKCGWYGFKGGNCDGTCPSGYREVGSLKEECHAGHHQAACCTVKDDNGVLLNSMRLYESCDWAAEFPECEQGKCTFAGSPWPTEFVSSSTGSGAVACSWNWKKRGDNGGMNGFDPDPQKRKYCCDTSDKLTTWGTCEWRSNIGEYGSSGKRCKSGCKANEIPIALEGSADCHQDGAQAYCCTGTYRTQTRNLLPELEADKTTMEAWVNNPTCDNDSGLLRRGQIPLTTVAVSRAGDIFGELLLGEENGNMSTVFQKKESIFNESITTKWKWLATKYSVPWLTNEETYPVGKLYSPQKLGQIVMCNADAFNEMIGNTGLDLNCTHYEPTAEDYTEADDSDSTVYKRWLEERHVLNRLEKRTPPEKKKYICTDKDGKKKTIYYQSQGYPSVGEWDENAEQVRNAYDLVDWDHCHTPQTQTYNLGDQRGTYATEHTMEMQSIELFFTWAIKNGPEECHDIDCDFLANFFNKPVLDKNVPGLQGLDLNHQQVPMQRFMEQLGSYFNNENFAILHGTINLNKAQLWKHAKPRSDDTWAETKKDPTKALELIRDTIAVFNYLRADAVWAKFKAINDKVREEMKRVDQQYKEDKKKDLNLLDCWDAWMEHQLDRVVNGGKDWVKKALKDMEDYWVPSKFDNPQDPFMKQVCDAIQGVLSLLELAAAEAIKRSFFDLGLDGDPMDTSD</sequence>
<evidence type="ECO:0000256" key="3">
    <source>
        <dbReference type="ARBA" id="ARBA00012729"/>
    </source>
</evidence>
<dbReference type="EMBL" id="MSZS01000006">
    <property type="protein sequence ID" value="PKX91833.1"/>
    <property type="molecule type" value="Genomic_DNA"/>
</dbReference>
<comment type="caution">
    <text evidence="16">The sequence shown here is derived from an EMBL/GenBank/DDBJ whole genome shotgun (WGS) entry which is preliminary data.</text>
</comment>
<evidence type="ECO:0000256" key="1">
    <source>
        <dbReference type="ARBA" id="ARBA00000822"/>
    </source>
</evidence>
<feature type="chain" id="PRO_5014136337" description="chitinase" evidence="13">
    <location>
        <begin position="27"/>
        <end position="1277"/>
    </location>
</feature>
<keyword evidence="10" id="KW-0624">Polysaccharide degradation</keyword>
<dbReference type="PANTHER" id="PTHR11177:SF333">
    <property type="entry name" value="CHITINASE"/>
    <property type="match status" value="1"/>
</dbReference>
<dbReference type="AlphaFoldDB" id="A0A2I1C2L5"/>
<dbReference type="InterPro" id="IPR011583">
    <property type="entry name" value="Chitinase_II/V-like_cat"/>
</dbReference>
<dbReference type="Gene3D" id="3.10.50.10">
    <property type="match status" value="1"/>
</dbReference>
<dbReference type="PROSITE" id="PS50941">
    <property type="entry name" value="CHIT_BIND_I_2"/>
    <property type="match status" value="1"/>
</dbReference>
<dbReference type="GO" id="GO:0008061">
    <property type="term" value="F:chitin binding"/>
    <property type="evidence" value="ECO:0007669"/>
    <property type="project" value="UniProtKB-UniRule"/>
</dbReference>
<dbReference type="Pfam" id="PF00187">
    <property type="entry name" value="Chitin_bind_1"/>
    <property type="match status" value="1"/>
</dbReference>
<keyword evidence="8" id="KW-0119">Carbohydrate metabolism</keyword>
<evidence type="ECO:0000256" key="5">
    <source>
        <dbReference type="ARBA" id="ARBA00022801"/>
    </source>
</evidence>
<proteinExistence type="inferred from homology"/>
<keyword evidence="4 11" id="KW-0147">Chitin-binding</keyword>
<dbReference type="PANTHER" id="PTHR11177">
    <property type="entry name" value="CHITINASE"/>
    <property type="match status" value="1"/>
</dbReference>
<feature type="disulfide bond" evidence="11">
    <location>
        <begin position="78"/>
        <end position="92"/>
    </location>
</feature>
<dbReference type="CDD" id="cd00035">
    <property type="entry name" value="ChtBD1"/>
    <property type="match status" value="1"/>
</dbReference>
<keyword evidence="11" id="KW-1015">Disulfide bond</keyword>
<feature type="domain" description="GH18" evidence="15">
    <location>
        <begin position="158"/>
        <end position="512"/>
    </location>
</feature>
<dbReference type="GO" id="GO:0008843">
    <property type="term" value="F:endochitinase activity"/>
    <property type="evidence" value="ECO:0007669"/>
    <property type="project" value="UniProtKB-EC"/>
</dbReference>
<evidence type="ECO:0000256" key="2">
    <source>
        <dbReference type="ARBA" id="ARBA00008682"/>
    </source>
</evidence>
<keyword evidence="13" id="KW-0732">Signal</keyword>
<reference evidence="17" key="1">
    <citation type="journal article" date="2018" name="Proc. Natl. Acad. Sci. U.S.A.">
        <title>Linking secondary metabolites to gene clusters through genome sequencing of six diverse Aspergillus species.</title>
        <authorList>
            <person name="Kaerboelling I."/>
            <person name="Vesth T.C."/>
            <person name="Frisvad J.C."/>
            <person name="Nybo J.L."/>
            <person name="Theobald S."/>
            <person name="Kuo A."/>
            <person name="Bowyer P."/>
            <person name="Matsuda Y."/>
            <person name="Mondo S."/>
            <person name="Lyhne E.K."/>
            <person name="Kogle M.E."/>
            <person name="Clum A."/>
            <person name="Lipzen A."/>
            <person name="Salamov A."/>
            <person name="Ngan C.Y."/>
            <person name="Daum C."/>
            <person name="Chiniquy J."/>
            <person name="Barry K."/>
            <person name="LaButti K."/>
            <person name="Haridas S."/>
            <person name="Simmons B.A."/>
            <person name="Magnuson J.K."/>
            <person name="Mortensen U.H."/>
            <person name="Larsen T.O."/>
            <person name="Grigoriev I.V."/>
            <person name="Baker S.E."/>
            <person name="Andersen M.R."/>
        </authorList>
    </citation>
    <scope>NUCLEOTIDE SEQUENCE [LARGE SCALE GENOMIC DNA]</scope>
    <source>
        <strain evidence="17">IBT 16806</strain>
    </source>
</reference>
<organism evidence="16 17">
    <name type="scientific">Aspergillus novofumigatus (strain IBT 16806)</name>
    <dbReference type="NCBI Taxonomy" id="1392255"/>
    <lineage>
        <taxon>Eukaryota</taxon>
        <taxon>Fungi</taxon>
        <taxon>Dikarya</taxon>
        <taxon>Ascomycota</taxon>
        <taxon>Pezizomycotina</taxon>
        <taxon>Eurotiomycetes</taxon>
        <taxon>Eurotiomycetidae</taxon>
        <taxon>Eurotiales</taxon>
        <taxon>Aspergillaceae</taxon>
        <taxon>Aspergillus</taxon>
        <taxon>Aspergillus subgen. Fumigati</taxon>
    </lineage>
</organism>
<dbReference type="InterPro" id="IPR001223">
    <property type="entry name" value="Glyco_hydro18_cat"/>
</dbReference>
<feature type="domain" description="Chitin-binding type-1" evidence="14">
    <location>
        <begin position="50"/>
        <end position="109"/>
    </location>
</feature>
<dbReference type="EC" id="3.2.1.14" evidence="3"/>
<dbReference type="InterPro" id="IPR001579">
    <property type="entry name" value="Glyco_hydro_18_chit_AS"/>
</dbReference>
<keyword evidence="17" id="KW-1185">Reference proteome</keyword>
<evidence type="ECO:0000313" key="16">
    <source>
        <dbReference type="EMBL" id="PKX91833.1"/>
    </source>
</evidence>
<dbReference type="PROSITE" id="PS00026">
    <property type="entry name" value="CHIT_BIND_I_1"/>
    <property type="match status" value="1"/>
</dbReference>
<keyword evidence="6" id="KW-0146">Chitin degradation</keyword>
<dbReference type="OMA" id="RSWCCPP"/>
<gene>
    <name evidence="16" type="ORF">P174DRAFT_410649</name>
</gene>
<dbReference type="InterPro" id="IPR001002">
    <property type="entry name" value="Chitin-bd_1"/>
</dbReference>
<dbReference type="RefSeq" id="XP_024680428.1">
    <property type="nucleotide sequence ID" value="XM_024824246.1"/>
</dbReference>
<evidence type="ECO:0000313" key="17">
    <source>
        <dbReference type="Proteomes" id="UP000234474"/>
    </source>
</evidence>
<evidence type="ECO:0000256" key="13">
    <source>
        <dbReference type="SAM" id="SignalP"/>
    </source>
</evidence>
<dbReference type="InterPro" id="IPR036861">
    <property type="entry name" value="Endochitinase-like_sf"/>
</dbReference>
<dbReference type="InterPro" id="IPR050314">
    <property type="entry name" value="Glycosyl_Hydrlase_18"/>
</dbReference>
<protein>
    <recommendedName>
        <fullName evidence="3">chitinase</fullName>
        <ecNumber evidence="3">3.2.1.14</ecNumber>
    </recommendedName>
</protein>
<dbReference type="InterPro" id="IPR017853">
    <property type="entry name" value="GH"/>
</dbReference>
<evidence type="ECO:0000256" key="4">
    <source>
        <dbReference type="ARBA" id="ARBA00022669"/>
    </source>
</evidence>
<dbReference type="STRING" id="1392255.A0A2I1C2L5"/>